<feature type="compositionally biased region" description="Low complexity" evidence="1">
    <location>
        <begin position="61"/>
        <end position="79"/>
    </location>
</feature>
<feature type="region of interest" description="Disordered" evidence="1">
    <location>
        <begin position="1695"/>
        <end position="1740"/>
    </location>
</feature>
<sequence length="1740" mass="198783">MLNQSKKNWNAESPKFLKYFFKDCVLNQEKMSSLVEQQKRQIEEENNQNSCNKVIITNSEQSVQQGKQASQKQSQTSKQNNGISTSSHLVNTNLVQTANSQATNVNSSNGSQNTNLVNNPLDFSKIYGQMFNTPIMPHIPSEFQTKTPNFDVTELIECLAELKPAQIVSGKKKNSSSHISSGISSSGAEWNVFEQDVPNLIKKFSSEGYKALLMQDYKQALICLKKSEILMNTFVNKAEGKIESEILLFIKANLGICFYRIGLLQEAFNNFCICLAHLKKQSGKVFQTNTQSQHPSIANTNNDKQNGVSQKSNSNQNIISNQYKKRSYSNLPSIDQAEYLQVLAQKLKKKKLKGDLLLQTCIVLSEQGKHDEALVIANKGAKLQLNYVIDTLAACYHIILQLIKERDQNISSNDGSGISKAQVNRRGNSAHQSSSHHTHYFNQQHKDSKSSGTNMNYNIFDGDFVQELQSPMQSQSQGFFKNANLKERISYQEKLVPILKEVMKRTQDLHFQNVNPSKLKILDVMNKIINSSNLMNNNVIRNGNHQSKNSSQIQSPTASAQINHHLEKEDNNQIDVNQILEVSLYERPDLEFLFKTITSSQHWILKTNILSLLQLKAVALEETQICKTSIDHEISIDAILSKLSHLCVSFYCISTETRFINDQKKNKQKEISQLQLQSGNNQSAQNQQKYAKFLQNLNYEVSESENWLSRSLEIAYVFLPHDMPLVGQIVSVHNKFHNVNKIVIKEDENEHDDEEDDQEEDFQQEQSYEEDYSNPTSKKTNSQVKNHTYYHSEYTSPLVTLPGGSKSNFFIPLVRKIKPKITKQPNPKDEIEEEISKLYSIYQINVQPQAPEPISDSTSAQICISAPQSERTNLKKQKQSSEQVSQSQNYSLQQVFEQQIVNQKALKEKQFQNMHNIANQANKKQTVEEIQVGFKPNQQLKKQEDQKLMQKEQNQNSSKIQSQNLATQQIKRPQDIQNDIQQSNIAIKKSNPSIQNKQQQILQQLSSTTPAQISNSQQVQLQNQQQILNHKIQQHQQLEQSAQIVQNLQRLSKTTDFQPQFIKQVNNDEQENQQFQQDDFNFEEFQIINQNPQIFLQNNKQYNQINTNSSSFNQQQQQKNNLSSGGLGDSKYDQIRKSQERKLQDKYYQQYQQLIIQRNQTNEKRQQSQEQKQRSQSNGNPNSQATQNQINNQKQYQQAFNNTNILLFNSSNATQIQNNQPGSLSSSGQKKKKRVLSLAQENSLSLSHQSLQANQNNFLQQHNQQFNQQQQLDFSYLNQNNYHTPSNSNQIKIDFNRLPNNMILDQQTQQNQLQTQQHQQNSQQKQLKKILSKPLSAERKYRTIDNSLNNIKSLQNSSHFINNVNVLLDQMNYPQSAKNSATVNSTTNQSSARQQIQQLSQTFEVKRKPSSSNASAPKTTRNNSVSKTAKHTKNSSNHPSTAATTSSTINNSSLMNQASNNQKPQNTSQINEKQIQKSMKNNYIQDHILNEIFDINNIIKPSHNRGQSMQIQTNSVVSPQSNQFQQDNQQVQFSQNISSHLLQQQLINQLTQSNNNTNSNNNNGKRLNSKENVQRSNSSNQSGQRKNKKNLDIQVNQHAIQFNNNPLLNEDAQGASKSSRNSSNPTNFLQDNYINLFKGSQSTKSSQNQTNIFMNQPQQLNNKYSAQTTKNAQKEQNTINSSINAQINVSLLSKNQTPKQQNNPSSQPGNSQSINDKKLHMLRKFRSTVGKVPEDLLKKK</sequence>
<feature type="compositionally biased region" description="Low complexity" evidence="1">
    <location>
        <begin position="1520"/>
        <end position="1529"/>
    </location>
</feature>
<feature type="region of interest" description="Disordered" evidence="1">
    <location>
        <begin position="747"/>
        <end position="783"/>
    </location>
</feature>
<dbReference type="eggNOG" id="ENOG502SYVG">
    <property type="taxonomic scope" value="Eukaryota"/>
</dbReference>
<gene>
    <name evidence="2" type="ORF">TTHERM_00215920</name>
</gene>
<reference evidence="3" key="1">
    <citation type="journal article" date="2006" name="PLoS Biol.">
        <title>Macronuclear genome sequence of the ciliate Tetrahymena thermophila, a model eukaryote.</title>
        <authorList>
            <person name="Eisen J.A."/>
            <person name="Coyne R.S."/>
            <person name="Wu M."/>
            <person name="Wu D."/>
            <person name="Thiagarajan M."/>
            <person name="Wortman J.R."/>
            <person name="Badger J.H."/>
            <person name="Ren Q."/>
            <person name="Amedeo P."/>
            <person name="Jones K.M."/>
            <person name="Tallon L.J."/>
            <person name="Delcher A.L."/>
            <person name="Salzberg S.L."/>
            <person name="Silva J.C."/>
            <person name="Haas B.J."/>
            <person name="Majoros W.H."/>
            <person name="Farzad M."/>
            <person name="Carlton J.M."/>
            <person name="Smith R.K. Jr."/>
            <person name="Garg J."/>
            <person name="Pearlman R.E."/>
            <person name="Karrer K.M."/>
            <person name="Sun L."/>
            <person name="Manning G."/>
            <person name="Elde N.C."/>
            <person name="Turkewitz A.P."/>
            <person name="Asai D.J."/>
            <person name="Wilkes D.E."/>
            <person name="Wang Y."/>
            <person name="Cai H."/>
            <person name="Collins K."/>
            <person name="Stewart B.A."/>
            <person name="Lee S.R."/>
            <person name="Wilamowska K."/>
            <person name="Weinberg Z."/>
            <person name="Ruzzo W.L."/>
            <person name="Wloga D."/>
            <person name="Gaertig J."/>
            <person name="Frankel J."/>
            <person name="Tsao C.-C."/>
            <person name="Gorovsky M.A."/>
            <person name="Keeling P.J."/>
            <person name="Waller R.F."/>
            <person name="Patron N.J."/>
            <person name="Cherry J.M."/>
            <person name="Stover N.A."/>
            <person name="Krieger C.J."/>
            <person name="del Toro C."/>
            <person name="Ryder H.F."/>
            <person name="Williamson S.C."/>
            <person name="Barbeau R.A."/>
            <person name="Hamilton E.P."/>
            <person name="Orias E."/>
        </authorList>
    </citation>
    <scope>NUCLEOTIDE SEQUENCE [LARGE SCALE GENOMIC DNA]</scope>
    <source>
        <strain evidence="3">SB210</strain>
    </source>
</reference>
<feature type="compositionally biased region" description="Low complexity" evidence="1">
    <location>
        <begin position="1574"/>
        <end position="1584"/>
    </location>
</feature>
<dbReference type="Proteomes" id="UP000009168">
    <property type="component" value="Unassembled WGS sequence"/>
</dbReference>
<keyword evidence="3" id="KW-1185">Reference proteome</keyword>
<dbReference type="STRING" id="312017.I7MFJ2"/>
<evidence type="ECO:0008006" key="4">
    <source>
        <dbReference type="Google" id="ProtNLM"/>
    </source>
</evidence>
<accession>I7MFJ2</accession>
<feature type="compositionally biased region" description="Basic and acidic residues" evidence="1">
    <location>
        <begin position="941"/>
        <end position="950"/>
    </location>
</feature>
<feature type="region of interest" description="Disordered" evidence="1">
    <location>
        <begin position="1160"/>
        <end position="1186"/>
    </location>
</feature>
<feature type="region of interest" description="Disordered" evidence="1">
    <location>
        <begin position="1308"/>
        <end position="1334"/>
    </location>
</feature>
<dbReference type="RefSeq" id="XP_001020462.1">
    <property type="nucleotide sequence ID" value="XM_001020462.1"/>
</dbReference>
<feature type="region of interest" description="Disordered" evidence="1">
    <location>
        <begin position="1552"/>
        <end position="1590"/>
    </location>
</feature>
<evidence type="ECO:0000313" key="2">
    <source>
        <dbReference type="EMBL" id="EAS00217.1"/>
    </source>
</evidence>
<feature type="compositionally biased region" description="Low complexity" evidence="1">
    <location>
        <begin position="1308"/>
        <end position="1325"/>
    </location>
</feature>
<feature type="compositionally biased region" description="Low complexity" evidence="1">
    <location>
        <begin position="951"/>
        <end position="964"/>
    </location>
</feature>
<feature type="compositionally biased region" description="Low complexity" evidence="1">
    <location>
        <begin position="1434"/>
        <end position="1453"/>
    </location>
</feature>
<feature type="compositionally biased region" description="Polar residues" evidence="1">
    <location>
        <begin position="1410"/>
        <end position="1427"/>
    </location>
</feature>
<feature type="region of interest" description="Disordered" evidence="1">
    <location>
        <begin position="1216"/>
        <end position="1240"/>
    </location>
</feature>
<feature type="compositionally biased region" description="Polar residues" evidence="1">
    <location>
        <begin position="1454"/>
        <end position="1473"/>
    </location>
</feature>
<evidence type="ECO:0000313" key="3">
    <source>
        <dbReference type="Proteomes" id="UP000009168"/>
    </source>
</evidence>
<feature type="compositionally biased region" description="Polar residues" evidence="1">
    <location>
        <begin position="1177"/>
        <end position="1186"/>
    </location>
</feature>
<feature type="compositionally biased region" description="Polar residues" evidence="1">
    <location>
        <begin position="773"/>
        <end position="783"/>
    </location>
</feature>
<feature type="compositionally biased region" description="Polar residues" evidence="1">
    <location>
        <begin position="411"/>
        <end position="433"/>
    </location>
</feature>
<feature type="compositionally biased region" description="Low complexity" evidence="1">
    <location>
        <begin position="1695"/>
        <end position="1714"/>
    </location>
</feature>
<proteinExistence type="predicted"/>
<feature type="compositionally biased region" description="Basic and acidic residues" evidence="1">
    <location>
        <begin position="1161"/>
        <end position="1173"/>
    </location>
</feature>
<feature type="region of interest" description="Disordered" evidence="1">
    <location>
        <begin position="1504"/>
        <end position="1529"/>
    </location>
</feature>
<feature type="compositionally biased region" description="Polar residues" evidence="1">
    <location>
        <begin position="289"/>
        <end position="308"/>
    </location>
</feature>
<feature type="compositionally biased region" description="Polar residues" evidence="1">
    <location>
        <begin position="1615"/>
        <end position="1629"/>
    </location>
</feature>
<evidence type="ECO:0000256" key="1">
    <source>
        <dbReference type="SAM" id="MobiDB-lite"/>
    </source>
</evidence>
<feature type="region of interest" description="Disordered" evidence="1">
    <location>
        <begin position="411"/>
        <end position="453"/>
    </location>
</feature>
<feature type="region of interest" description="Disordered" evidence="1">
    <location>
        <begin position="936"/>
        <end position="965"/>
    </location>
</feature>
<feature type="region of interest" description="Disordered" evidence="1">
    <location>
        <begin position="60"/>
        <end position="85"/>
    </location>
</feature>
<feature type="region of interest" description="Disordered" evidence="1">
    <location>
        <begin position="1110"/>
        <end position="1131"/>
    </location>
</feature>
<protein>
    <recommendedName>
        <fullName evidence="4">Tetratricopeptide repeat protein</fullName>
    </recommendedName>
</protein>
<dbReference type="GeneID" id="7839404"/>
<dbReference type="KEGG" id="tet:TTHERM_00215920"/>
<feature type="compositionally biased region" description="Low complexity" evidence="1">
    <location>
        <begin position="1552"/>
        <end position="1563"/>
    </location>
</feature>
<dbReference type="HOGENOM" id="CLU_239726_0_0_1"/>
<feature type="compositionally biased region" description="Acidic residues" evidence="1">
    <location>
        <begin position="749"/>
        <end position="772"/>
    </location>
</feature>
<feature type="region of interest" description="Disordered" evidence="1">
    <location>
        <begin position="1402"/>
        <end position="1473"/>
    </location>
</feature>
<name>I7MFJ2_TETTS</name>
<organism evidence="2 3">
    <name type="scientific">Tetrahymena thermophila (strain SB210)</name>
    <dbReference type="NCBI Taxonomy" id="312017"/>
    <lineage>
        <taxon>Eukaryota</taxon>
        <taxon>Sar</taxon>
        <taxon>Alveolata</taxon>
        <taxon>Ciliophora</taxon>
        <taxon>Intramacronucleata</taxon>
        <taxon>Oligohymenophorea</taxon>
        <taxon>Hymenostomatida</taxon>
        <taxon>Tetrahymenina</taxon>
        <taxon>Tetrahymenidae</taxon>
        <taxon>Tetrahymena</taxon>
    </lineage>
</organism>
<dbReference type="InParanoid" id="I7MFJ2"/>
<dbReference type="EMBL" id="GG662621">
    <property type="protein sequence ID" value="EAS00217.1"/>
    <property type="molecule type" value="Genomic_DNA"/>
</dbReference>
<dbReference type="OMA" id="ICISAPQ"/>
<feature type="region of interest" description="Disordered" evidence="1">
    <location>
        <begin position="289"/>
        <end position="313"/>
    </location>
</feature>
<feature type="region of interest" description="Disordered" evidence="1">
    <location>
        <begin position="1602"/>
        <end position="1629"/>
    </location>
</feature>
<feature type="compositionally biased region" description="Low complexity" evidence="1">
    <location>
        <begin position="1110"/>
        <end position="1124"/>
    </location>
</feature>
<feature type="compositionally biased region" description="Polar residues" evidence="1">
    <location>
        <begin position="1504"/>
        <end position="1519"/>
    </location>
</feature>